<reference evidence="2" key="3">
    <citation type="submission" date="2025-09" db="UniProtKB">
        <authorList>
            <consortium name="Ensembl"/>
        </authorList>
    </citation>
    <scope>IDENTIFICATION</scope>
    <source>
        <strain evidence="2">Thorbecke</strain>
    </source>
</reference>
<sequence length="582" mass="62044">MGSYLGKTDPSASSSAQVRTDLPTGRTNRRPSPPLYQMHRVQHVHCVHSGPQHRPARRLPRWDPSRPPARRVNEAWRRFPMRRTQNSIMRPLPSDWWESYCKRTIWSLRHPRPVCSPVTVKISPPERRAAASLSPANVINSAGPLASEQPPDPCAKETVLRALRECGERKQKREQPQLPEGLRRRSAPGARPSAFKPLVKTGAPPRFVPRRGPLKRSRNSWGPDADLSRRPSWSSWSSGASTHTGPPSSKRNPISSSYSSSRYFSEPWRRSILRASLQSPEWPIKKQDSGGQPHSPVPPDTGSESSEACVPSGSPLLLPRPADPLPVSPAPWSGDGIAEEDLALGGTAGLLGSNRARKDTTEAPADRVPGGRPAVHQPSSAGAAAQGPDPLLEGVQAMRKSPSPRGSPRATGEAVSATCSPPAPAGCSQSQPLPGPCSESRSRAACISPAPSGTRSPVTGTVPQADRADVSPAAPPTQSAQSALKGSPTPQPPEPVPAAHMVLKPRWEPQHDMGKGDAIYSSTAPAAAFPSPFLCTAPGYNQVQPREPAGAHTEGLPRLASGGRDGAGAGYPLRPRGSEQKL</sequence>
<evidence type="ECO:0000313" key="2">
    <source>
        <dbReference type="Ensembl" id="ENSOCUP00000048428.1"/>
    </source>
</evidence>
<dbReference type="Proteomes" id="UP000001811">
    <property type="component" value="Unplaced"/>
</dbReference>
<protein>
    <recommendedName>
        <fullName evidence="4">POM121 transmembrane nucleoporin like 2</fullName>
    </recommendedName>
</protein>
<dbReference type="FunCoup" id="A0A5F9DSB4">
    <property type="interactions" value="2"/>
</dbReference>
<dbReference type="Ensembl" id="ENSOCUT00000063712.1">
    <property type="protein sequence ID" value="ENSOCUP00000048428.1"/>
    <property type="gene ID" value="ENSOCUG00000032225.1"/>
</dbReference>
<feature type="compositionally biased region" description="Basic residues" evidence="1">
    <location>
        <begin position="208"/>
        <end position="218"/>
    </location>
</feature>
<feature type="region of interest" description="Disordered" evidence="1">
    <location>
        <begin position="539"/>
        <end position="582"/>
    </location>
</feature>
<feature type="compositionally biased region" description="Basic and acidic residues" evidence="1">
    <location>
        <begin position="356"/>
        <end position="365"/>
    </location>
</feature>
<dbReference type="GeneTree" id="ENSGT00940000153253"/>
<dbReference type="GO" id="GO:0006606">
    <property type="term" value="P:protein import into nucleus"/>
    <property type="evidence" value="ECO:0007669"/>
    <property type="project" value="TreeGrafter"/>
</dbReference>
<dbReference type="AlphaFoldDB" id="A0A5F9DSB4"/>
<dbReference type="PANTHER" id="PTHR23193">
    <property type="entry name" value="NUCLEAR PORE COMPLEX PROTEIN NUP"/>
    <property type="match status" value="1"/>
</dbReference>
<accession>A0A5F9DSB4</accession>
<dbReference type="InterPro" id="IPR026054">
    <property type="entry name" value="Nucleoporin"/>
</dbReference>
<dbReference type="GO" id="GO:0006405">
    <property type="term" value="P:RNA export from nucleus"/>
    <property type="evidence" value="ECO:0007669"/>
    <property type="project" value="TreeGrafter"/>
</dbReference>
<evidence type="ECO:0008006" key="4">
    <source>
        <dbReference type="Google" id="ProtNLM"/>
    </source>
</evidence>
<evidence type="ECO:0000313" key="3">
    <source>
        <dbReference type="Proteomes" id="UP000001811"/>
    </source>
</evidence>
<reference evidence="2" key="2">
    <citation type="submission" date="2025-08" db="UniProtKB">
        <authorList>
            <consortium name="Ensembl"/>
        </authorList>
    </citation>
    <scope>IDENTIFICATION</scope>
    <source>
        <strain evidence="2">Thorbecke</strain>
    </source>
</reference>
<feature type="region of interest" description="Disordered" evidence="1">
    <location>
        <begin position="279"/>
        <end position="499"/>
    </location>
</feature>
<organism evidence="2 3">
    <name type="scientific">Oryctolagus cuniculus</name>
    <name type="common">Rabbit</name>
    <dbReference type="NCBI Taxonomy" id="9986"/>
    <lineage>
        <taxon>Eukaryota</taxon>
        <taxon>Metazoa</taxon>
        <taxon>Chordata</taxon>
        <taxon>Craniata</taxon>
        <taxon>Vertebrata</taxon>
        <taxon>Euteleostomi</taxon>
        <taxon>Mammalia</taxon>
        <taxon>Eutheria</taxon>
        <taxon>Euarchontoglires</taxon>
        <taxon>Glires</taxon>
        <taxon>Lagomorpha</taxon>
        <taxon>Leporidae</taxon>
        <taxon>Oryctolagus</taxon>
    </lineage>
</organism>
<feature type="compositionally biased region" description="Polar residues" evidence="1">
    <location>
        <begin position="451"/>
        <end position="462"/>
    </location>
</feature>
<dbReference type="PANTHER" id="PTHR23193:SF20">
    <property type="entry name" value="POM121-LIKE PROTEIN 2"/>
    <property type="match status" value="1"/>
</dbReference>
<feature type="region of interest" description="Disordered" evidence="1">
    <location>
        <begin position="1"/>
        <end position="36"/>
    </location>
</feature>
<dbReference type="GO" id="GO:0017056">
    <property type="term" value="F:structural constituent of nuclear pore"/>
    <property type="evidence" value="ECO:0007669"/>
    <property type="project" value="TreeGrafter"/>
</dbReference>
<feature type="compositionally biased region" description="Low complexity" evidence="1">
    <location>
        <begin position="246"/>
        <end position="265"/>
    </location>
</feature>
<dbReference type="InParanoid" id="A0A5F9DSB4"/>
<dbReference type="GO" id="GO:0005643">
    <property type="term" value="C:nuclear pore"/>
    <property type="evidence" value="ECO:0007669"/>
    <property type="project" value="TreeGrafter"/>
</dbReference>
<dbReference type="Pfam" id="PF15229">
    <property type="entry name" value="POM121"/>
    <property type="match status" value="1"/>
</dbReference>
<dbReference type="Bgee" id="ENSOCUG00000032225">
    <property type="expression patterns" value="Expressed in testis and 4 other cell types or tissues"/>
</dbReference>
<proteinExistence type="predicted"/>
<name>A0A5F9DSB4_RABIT</name>
<feature type="region of interest" description="Disordered" evidence="1">
    <location>
        <begin position="166"/>
        <end position="265"/>
    </location>
</feature>
<dbReference type="GO" id="GO:0008139">
    <property type="term" value="F:nuclear localization sequence binding"/>
    <property type="evidence" value="ECO:0007669"/>
    <property type="project" value="TreeGrafter"/>
</dbReference>
<evidence type="ECO:0000256" key="1">
    <source>
        <dbReference type="SAM" id="MobiDB-lite"/>
    </source>
</evidence>
<dbReference type="STRING" id="9986.ENSOCUP00000048428"/>
<keyword evidence="3" id="KW-1185">Reference proteome</keyword>
<feature type="compositionally biased region" description="Basic and acidic residues" evidence="1">
    <location>
        <begin position="166"/>
        <end position="175"/>
    </location>
</feature>
<reference evidence="2 3" key="1">
    <citation type="journal article" date="2011" name="Nature">
        <title>A high-resolution map of human evolutionary constraint using 29 mammals.</title>
        <authorList>
            <person name="Lindblad-Toh K."/>
            <person name="Garber M."/>
            <person name="Zuk O."/>
            <person name="Lin M.F."/>
            <person name="Parker B.J."/>
            <person name="Washietl S."/>
            <person name="Kheradpour P."/>
            <person name="Ernst J."/>
            <person name="Jordan G."/>
            <person name="Mauceli E."/>
            <person name="Ward L.D."/>
            <person name="Lowe C.B."/>
            <person name="Holloway A.K."/>
            <person name="Clamp M."/>
            <person name="Gnerre S."/>
            <person name="Alfoldi J."/>
            <person name="Beal K."/>
            <person name="Chang J."/>
            <person name="Clawson H."/>
            <person name="Cuff J."/>
            <person name="Di Palma F."/>
            <person name="Fitzgerald S."/>
            <person name="Flicek P."/>
            <person name="Guttman M."/>
            <person name="Hubisz M.J."/>
            <person name="Jaffe D.B."/>
            <person name="Jungreis I."/>
            <person name="Kent W.J."/>
            <person name="Kostka D."/>
            <person name="Lara M."/>
            <person name="Martins A.L."/>
            <person name="Massingham T."/>
            <person name="Moltke I."/>
            <person name="Raney B.J."/>
            <person name="Rasmussen M.D."/>
            <person name="Robinson J."/>
            <person name="Stark A."/>
            <person name="Vilella A.J."/>
            <person name="Wen J."/>
            <person name="Xie X."/>
            <person name="Zody M.C."/>
            <person name="Baldwin J."/>
            <person name="Bloom T."/>
            <person name="Chin C.W."/>
            <person name="Heiman D."/>
            <person name="Nicol R."/>
            <person name="Nusbaum C."/>
            <person name="Young S."/>
            <person name="Wilkinson J."/>
            <person name="Worley K.C."/>
            <person name="Kovar C.L."/>
            <person name="Muzny D.M."/>
            <person name="Gibbs R.A."/>
            <person name="Cree A."/>
            <person name="Dihn H.H."/>
            <person name="Fowler G."/>
            <person name="Jhangiani S."/>
            <person name="Joshi V."/>
            <person name="Lee S."/>
            <person name="Lewis L.R."/>
            <person name="Nazareth L.V."/>
            <person name="Okwuonu G."/>
            <person name="Santibanez J."/>
            <person name="Warren W.C."/>
            <person name="Mardis E.R."/>
            <person name="Weinstock G.M."/>
            <person name="Wilson R.K."/>
            <person name="Delehaunty K."/>
            <person name="Dooling D."/>
            <person name="Fronik C."/>
            <person name="Fulton L."/>
            <person name="Fulton B."/>
            <person name="Graves T."/>
            <person name="Minx P."/>
            <person name="Sodergren E."/>
            <person name="Birney E."/>
            <person name="Margulies E.H."/>
            <person name="Herrero J."/>
            <person name="Green E.D."/>
            <person name="Haussler D."/>
            <person name="Siepel A."/>
            <person name="Goldman N."/>
            <person name="Pollard K.S."/>
            <person name="Pedersen J.S."/>
            <person name="Lander E.S."/>
            <person name="Kellis M."/>
        </authorList>
    </citation>
    <scope>NUCLEOTIDE SEQUENCE [LARGE SCALE GENOMIC DNA]</scope>
    <source>
        <strain evidence="3">Thorbecke</strain>
    </source>
</reference>